<dbReference type="OrthoDB" id="5840486at2759"/>
<keyword evidence="3" id="KW-0285">Flavoprotein</keyword>
<dbReference type="GO" id="GO:0005737">
    <property type="term" value="C:cytoplasm"/>
    <property type="evidence" value="ECO:0007669"/>
    <property type="project" value="TreeGrafter"/>
</dbReference>
<dbReference type="InterPro" id="IPR016156">
    <property type="entry name" value="FAD/NAD-linked_Rdtase_dimer_sf"/>
</dbReference>
<evidence type="ECO:0000313" key="8">
    <source>
        <dbReference type="Proteomes" id="UP000230423"/>
    </source>
</evidence>
<gene>
    <name evidence="7" type="ORF">TELCIR_02737</name>
</gene>
<dbReference type="PANTHER" id="PTHR43557">
    <property type="entry name" value="APOPTOSIS-INDUCING FACTOR 1"/>
    <property type="match status" value="1"/>
</dbReference>
<protein>
    <recommendedName>
        <fullName evidence="6">Reductase C-terminal domain-containing protein</fullName>
    </recommendedName>
</protein>
<evidence type="ECO:0000256" key="5">
    <source>
        <dbReference type="ARBA" id="ARBA00023002"/>
    </source>
</evidence>
<evidence type="ECO:0000256" key="2">
    <source>
        <dbReference type="ARBA" id="ARBA00006442"/>
    </source>
</evidence>
<dbReference type="SUPFAM" id="SSF55424">
    <property type="entry name" value="FAD/NAD-linked reductases, dimerisation (C-terminal) domain"/>
    <property type="match status" value="1"/>
</dbReference>
<dbReference type="InterPro" id="IPR036188">
    <property type="entry name" value="FAD/NAD-bd_sf"/>
</dbReference>
<dbReference type="GO" id="GO:0016651">
    <property type="term" value="F:oxidoreductase activity, acting on NAD(P)H"/>
    <property type="evidence" value="ECO:0007669"/>
    <property type="project" value="TreeGrafter"/>
</dbReference>
<keyword evidence="5" id="KW-0560">Oxidoreductase</keyword>
<keyword evidence="8" id="KW-1185">Reference proteome</keyword>
<dbReference type="EMBL" id="KZ345163">
    <property type="protein sequence ID" value="PIO75227.1"/>
    <property type="molecule type" value="Genomic_DNA"/>
</dbReference>
<evidence type="ECO:0000313" key="7">
    <source>
        <dbReference type="EMBL" id="PIO75227.1"/>
    </source>
</evidence>
<evidence type="ECO:0000259" key="6">
    <source>
        <dbReference type="Pfam" id="PF14759"/>
    </source>
</evidence>
<dbReference type="Gene3D" id="3.30.390.30">
    <property type="match status" value="1"/>
</dbReference>
<evidence type="ECO:0000256" key="4">
    <source>
        <dbReference type="ARBA" id="ARBA00022827"/>
    </source>
</evidence>
<name>A0A2G9UYB8_TELCI</name>
<reference evidence="7 8" key="1">
    <citation type="submission" date="2015-09" db="EMBL/GenBank/DDBJ databases">
        <title>Draft genome of the parasitic nematode Teladorsagia circumcincta isolate WARC Sus (inbred).</title>
        <authorList>
            <person name="Mitreva M."/>
        </authorList>
    </citation>
    <scope>NUCLEOTIDE SEQUENCE [LARGE SCALE GENOMIC DNA]</scope>
    <source>
        <strain evidence="7 8">S</strain>
    </source>
</reference>
<dbReference type="AlphaFoldDB" id="A0A2G9UYB8"/>
<dbReference type="SUPFAM" id="SSF51905">
    <property type="entry name" value="FAD/NAD(P)-binding domain"/>
    <property type="match status" value="1"/>
</dbReference>
<keyword evidence="4" id="KW-0274">FAD</keyword>
<evidence type="ECO:0000256" key="3">
    <source>
        <dbReference type="ARBA" id="ARBA00022630"/>
    </source>
</evidence>
<dbReference type="Proteomes" id="UP000230423">
    <property type="component" value="Unassembled WGS sequence"/>
</dbReference>
<dbReference type="InterPro" id="IPR050446">
    <property type="entry name" value="FAD-oxidoreductase/Apoptosis"/>
</dbReference>
<comment type="similarity">
    <text evidence="2">Belongs to the FAD-dependent oxidoreductase family.</text>
</comment>
<organism evidence="7 8">
    <name type="scientific">Teladorsagia circumcincta</name>
    <name type="common">Brown stomach worm</name>
    <name type="synonym">Ostertagia circumcincta</name>
    <dbReference type="NCBI Taxonomy" id="45464"/>
    <lineage>
        <taxon>Eukaryota</taxon>
        <taxon>Metazoa</taxon>
        <taxon>Ecdysozoa</taxon>
        <taxon>Nematoda</taxon>
        <taxon>Chromadorea</taxon>
        <taxon>Rhabditida</taxon>
        <taxon>Rhabditina</taxon>
        <taxon>Rhabditomorpha</taxon>
        <taxon>Strongyloidea</taxon>
        <taxon>Trichostrongylidae</taxon>
        <taxon>Teladorsagia</taxon>
    </lineage>
</organism>
<dbReference type="Gene3D" id="3.50.50.60">
    <property type="entry name" value="FAD/NAD(P)-binding domain"/>
    <property type="match status" value="1"/>
</dbReference>
<dbReference type="PANTHER" id="PTHR43557:SF2">
    <property type="entry name" value="RIESKE DOMAIN-CONTAINING PROTEIN-RELATED"/>
    <property type="match status" value="1"/>
</dbReference>
<proteinExistence type="inferred from homology"/>
<feature type="domain" description="Reductase C-terminal" evidence="6">
    <location>
        <begin position="101"/>
        <end position="166"/>
    </location>
</feature>
<evidence type="ECO:0000256" key="1">
    <source>
        <dbReference type="ARBA" id="ARBA00001974"/>
    </source>
</evidence>
<sequence>MVVRATRTPSLSSCACKLKKASNTPKMVRGDRIIDTSAEDVYAIGDAVKFPLPQWNIDSVNIAHFQAAQSHGQMLAYSIEGNPYPHELVPFFMTKFFLEYTIQFAGCPKDADEEIVHGNLSELNFAKYYLKGDVVVAVASSGDIPTAVQFLELFRRKIKITREDLNRNKTRDWMAWLNPKDQ</sequence>
<dbReference type="Pfam" id="PF14759">
    <property type="entry name" value="Reductase_C"/>
    <property type="match status" value="1"/>
</dbReference>
<comment type="cofactor">
    <cofactor evidence="1">
        <name>FAD</name>
        <dbReference type="ChEBI" id="CHEBI:57692"/>
    </cofactor>
</comment>
<dbReference type="InterPro" id="IPR028202">
    <property type="entry name" value="Reductase_C"/>
</dbReference>
<accession>A0A2G9UYB8</accession>